<keyword evidence="4" id="KW-1185">Reference proteome</keyword>
<dbReference type="InterPro" id="IPR013078">
    <property type="entry name" value="His_Pase_superF_clade-1"/>
</dbReference>
<dbReference type="AlphaFoldDB" id="A0A1D8JEM1"/>
<dbReference type="PANTHER" id="PTHR48100:SF1">
    <property type="entry name" value="HISTIDINE PHOSPHATASE FAMILY PROTEIN-RELATED"/>
    <property type="match status" value="1"/>
</dbReference>
<proteinExistence type="predicted"/>
<dbReference type="KEGG" id="surl:BI350_06135"/>
<dbReference type="CDD" id="cd07067">
    <property type="entry name" value="HP_PGM_like"/>
    <property type="match status" value="1"/>
</dbReference>
<organism evidence="3 4">
    <name type="scientific">Sporosarcina ureilytica</name>
    <dbReference type="NCBI Taxonomy" id="298596"/>
    <lineage>
        <taxon>Bacteria</taxon>
        <taxon>Bacillati</taxon>
        <taxon>Bacillota</taxon>
        <taxon>Bacilli</taxon>
        <taxon>Bacillales</taxon>
        <taxon>Caryophanaceae</taxon>
        <taxon>Sporosarcina</taxon>
    </lineage>
</organism>
<dbReference type="SUPFAM" id="SSF53254">
    <property type="entry name" value="Phosphoglycerate mutase-like"/>
    <property type="match status" value="1"/>
</dbReference>
<feature type="binding site" evidence="2">
    <location>
        <position position="58"/>
    </location>
    <ligand>
        <name>substrate</name>
    </ligand>
</feature>
<dbReference type="EMBL" id="CP017560">
    <property type="protein sequence ID" value="AOV07157.1"/>
    <property type="molecule type" value="Genomic_DNA"/>
</dbReference>
<evidence type="ECO:0008006" key="5">
    <source>
        <dbReference type="Google" id="ProtNLM"/>
    </source>
</evidence>
<feature type="binding site" evidence="2">
    <location>
        <begin position="8"/>
        <end position="15"/>
    </location>
    <ligand>
        <name>substrate</name>
    </ligand>
</feature>
<reference evidence="3 4" key="1">
    <citation type="submission" date="2016-09" db="EMBL/GenBank/DDBJ databases">
        <title>Complete genome sequence of the Lysinibacillus sphaericus LMG 22257, a specie of Bacillus with ureolytic activity that can effectively biodeposit calcium carbonate.</title>
        <authorList>
            <person name="Yan W."/>
        </authorList>
    </citation>
    <scope>NUCLEOTIDE SEQUENCE [LARGE SCALE GENOMIC DNA]</scope>
    <source>
        <strain evidence="3 4">LMG 22257</strain>
    </source>
</reference>
<evidence type="ECO:0000256" key="2">
    <source>
        <dbReference type="PIRSR" id="PIRSR613078-2"/>
    </source>
</evidence>
<dbReference type="SMART" id="SM00855">
    <property type="entry name" value="PGAM"/>
    <property type="match status" value="1"/>
</dbReference>
<evidence type="ECO:0000313" key="3">
    <source>
        <dbReference type="EMBL" id="AOV07157.1"/>
    </source>
</evidence>
<feature type="active site" description="Proton donor/acceptor" evidence="1">
    <location>
        <position position="83"/>
    </location>
</feature>
<name>A0A1D8JEM1_9BACL</name>
<dbReference type="GO" id="GO:0005737">
    <property type="term" value="C:cytoplasm"/>
    <property type="evidence" value="ECO:0007669"/>
    <property type="project" value="TreeGrafter"/>
</dbReference>
<dbReference type="GO" id="GO:0016791">
    <property type="term" value="F:phosphatase activity"/>
    <property type="evidence" value="ECO:0007669"/>
    <property type="project" value="TreeGrafter"/>
</dbReference>
<dbReference type="InterPro" id="IPR050275">
    <property type="entry name" value="PGM_Phosphatase"/>
</dbReference>
<accession>A0A1D8JEM1</accession>
<dbReference type="InterPro" id="IPR029033">
    <property type="entry name" value="His_PPase_superfam"/>
</dbReference>
<dbReference type="Proteomes" id="UP000185746">
    <property type="component" value="Chromosome"/>
</dbReference>
<evidence type="ECO:0000256" key="1">
    <source>
        <dbReference type="PIRSR" id="PIRSR613078-1"/>
    </source>
</evidence>
<dbReference type="Gene3D" id="3.40.50.1240">
    <property type="entry name" value="Phosphoglycerate mutase-like"/>
    <property type="match status" value="1"/>
</dbReference>
<dbReference type="PANTHER" id="PTHR48100">
    <property type="entry name" value="BROAD-SPECIFICITY PHOSPHATASE YOR283W-RELATED"/>
    <property type="match status" value="1"/>
</dbReference>
<evidence type="ECO:0000313" key="4">
    <source>
        <dbReference type="Proteomes" id="UP000185746"/>
    </source>
</evidence>
<gene>
    <name evidence="3" type="ORF">BI350_06135</name>
</gene>
<protein>
    <recommendedName>
        <fullName evidence="5">Histidine phosphatase family protein</fullName>
    </recommendedName>
</protein>
<dbReference type="RefSeq" id="WP_075527288.1">
    <property type="nucleotide sequence ID" value="NZ_CP017560.1"/>
</dbReference>
<sequence>MTTIGFIRHGITEWNKEGRIQGSIDIPLCEEGIQMSKDLSKRLGFKKWHAIYTSPLKRAKMTATIIASELQLPHVIEDSRIREIHEGNIEGTTEEDRIKKWGKSWSTFALGTENEKDVIARGLSFIEAIKKNYPNENVLVISHGSFIKKMLQRLVPYEKFDEEPGNTSISIVTLKEVNHCSVYNCMKHHKK</sequence>
<feature type="active site" description="Tele-phosphohistidine intermediate" evidence="1">
    <location>
        <position position="9"/>
    </location>
</feature>
<dbReference type="Pfam" id="PF00300">
    <property type="entry name" value="His_Phos_1"/>
    <property type="match status" value="1"/>
</dbReference>